<evidence type="ECO:0008006" key="3">
    <source>
        <dbReference type="Google" id="ProtNLM"/>
    </source>
</evidence>
<dbReference type="OrthoDB" id="4167490at2759"/>
<reference evidence="1 2" key="1">
    <citation type="journal article" date="2016" name="Nat. Commun.">
        <title>Ectomycorrhizal ecology is imprinted in the genome of the dominant symbiotic fungus Cenococcum geophilum.</title>
        <authorList>
            <consortium name="DOE Joint Genome Institute"/>
            <person name="Peter M."/>
            <person name="Kohler A."/>
            <person name="Ohm R.A."/>
            <person name="Kuo A."/>
            <person name="Krutzmann J."/>
            <person name="Morin E."/>
            <person name="Arend M."/>
            <person name="Barry K.W."/>
            <person name="Binder M."/>
            <person name="Choi C."/>
            <person name="Clum A."/>
            <person name="Copeland A."/>
            <person name="Grisel N."/>
            <person name="Haridas S."/>
            <person name="Kipfer T."/>
            <person name="LaButti K."/>
            <person name="Lindquist E."/>
            <person name="Lipzen A."/>
            <person name="Maire R."/>
            <person name="Meier B."/>
            <person name="Mihaltcheva S."/>
            <person name="Molinier V."/>
            <person name="Murat C."/>
            <person name="Poggeler S."/>
            <person name="Quandt C.A."/>
            <person name="Sperisen C."/>
            <person name="Tritt A."/>
            <person name="Tisserant E."/>
            <person name="Crous P.W."/>
            <person name="Henrissat B."/>
            <person name="Nehls U."/>
            <person name="Egli S."/>
            <person name="Spatafora J.W."/>
            <person name="Grigoriev I.V."/>
            <person name="Martin F.M."/>
        </authorList>
    </citation>
    <scope>NUCLEOTIDE SEQUENCE [LARGE SCALE GENOMIC DNA]</scope>
    <source>
        <strain evidence="1 2">CBS 459.81</strain>
    </source>
</reference>
<dbReference type="Proteomes" id="UP000250266">
    <property type="component" value="Unassembled WGS sequence"/>
</dbReference>
<sequence>MPLSPLELLPAEILQEIFLLSPNLDLPLASPHIASKLSTPHCYHAVCNHFLTSNLNDRPRQTRLQSRIFALRWMTWSFFQSHVTKTYARAGCLCGESGCAVPIWPPDFTNPLAMSANMGHLPQLSYIKCRIPAKLLHGPWTADKVQFLRFLVSTTSMTVDWADRSIRQLTLQGKKDAILSRNYDAVDLFNHNRRLGKPPTMEMVRFAVIEGGCDRTIVYDIMATARMWGYRYWEDSALDEWVQKAVEEGNPKGPWLRLKLKELRMMNGYMGVYTGDYTRDGDVLDVRHHRGSRIQYVRPRIWGHKFMNRNSSTYNRNQLRTPLLSDLIRVA</sequence>
<name>A0A8E2JIW3_9PEZI</name>
<keyword evidence="2" id="KW-1185">Reference proteome</keyword>
<dbReference type="AlphaFoldDB" id="A0A8E2JIW3"/>
<organism evidence="1 2">
    <name type="scientific">Lepidopterella palustris CBS 459.81</name>
    <dbReference type="NCBI Taxonomy" id="1314670"/>
    <lineage>
        <taxon>Eukaryota</taxon>
        <taxon>Fungi</taxon>
        <taxon>Dikarya</taxon>
        <taxon>Ascomycota</taxon>
        <taxon>Pezizomycotina</taxon>
        <taxon>Dothideomycetes</taxon>
        <taxon>Pleosporomycetidae</taxon>
        <taxon>Mytilinidiales</taxon>
        <taxon>Argynnaceae</taxon>
        <taxon>Lepidopterella</taxon>
    </lineage>
</organism>
<evidence type="ECO:0000313" key="2">
    <source>
        <dbReference type="Proteomes" id="UP000250266"/>
    </source>
</evidence>
<protein>
    <recommendedName>
        <fullName evidence="3">F-box domain-containing protein</fullName>
    </recommendedName>
</protein>
<dbReference type="EMBL" id="KV744839">
    <property type="protein sequence ID" value="OCK84335.1"/>
    <property type="molecule type" value="Genomic_DNA"/>
</dbReference>
<proteinExistence type="predicted"/>
<gene>
    <name evidence="1" type="ORF">K432DRAFT_389587</name>
</gene>
<accession>A0A8E2JIW3</accession>
<evidence type="ECO:0000313" key="1">
    <source>
        <dbReference type="EMBL" id="OCK84335.1"/>
    </source>
</evidence>